<sequence length="61" mass="7090">MLLTAYRAASLNTGCLYGLHSKMSTHQELQVPRTWDYKQILNSIYLATFTTLNQPKPYLQR</sequence>
<reference evidence="1" key="1">
    <citation type="submission" date="2014-11" db="EMBL/GenBank/DDBJ databases">
        <authorList>
            <person name="Amaro Gonzalez C."/>
        </authorList>
    </citation>
    <scope>NUCLEOTIDE SEQUENCE</scope>
</reference>
<dbReference type="AlphaFoldDB" id="A0A0E9WTI2"/>
<organism evidence="1">
    <name type="scientific">Anguilla anguilla</name>
    <name type="common">European freshwater eel</name>
    <name type="synonym">Muraena anguilla</name>
    <dbReference type="NCBI Taxonomy" id="7936"/>
    <lineage>
        <taxon>Eukaryota</taxon>
        <taxon>Metazoa</taxon>
        <taxon>Chordata</taxon>
        <taxon>Craniata</taxon>
        <taxon>Vertebrata</taxon>
        <taxon>Euteleostomi</taxon>
        <taxon>Actinopterygii</taxon>
        <taxon>Neopterygii</taxon>
        <taxon>Teleostei</taxon>
        <taxon>Anguilliformes</taxon>
        <taxon>Anguillidae</taxon>
        <taxon>Anguilla</taxon>
    </lineage>
</organism>
<dbReference type="EMBL" id="GBXM01015732">
    <property type="protein sequence ID" value="JAH92845.1"/>
    <property type="molecule type" value="Transcribed_RNA"/>
</dbReference>
<name>A0A0E9WTI2_ANGAN</name>
<protein>
    <submittedName>
        <fullName evidence="1">Uncharacterized protein</fullName>
    </submittedName>
</protein>
<proteinExistence type="predicted"/>
<evidence type="ECO:0000313" key="1">
    <source>
        <dbReference type="EMBL" id="JAH92845.1"/>
    </source>
</evidence>
<reference evidence="1" key="2">
    <citation type="journal article" date="2015" name="Fish Shellfish Immunol.">
        <title>Early steps in the European eel (Anguilla anguilla)-Vibrio vulnificus interaction in the gills: Role of the RtxA13 toxin.</title>
        <authorList>
            <person name="Callol A."/>
            <person name="Pajuelo D."/>
            <person name="Ebbesson L."/>
            <person name="Teles M."/>
            <person name="MacKenzie S."/>
            <person name="Amaro C."/>
        </authorList>
    </citation>
    <scope>NUCLEOTIDE SEQUENCE</scope>
</reference>
<accession>A0A0E9WTI2</accession>